<keyword evidence="3" id="KW-0677">Repeat</keyword>
<dbReference type="InterPro" id="IPR056151">
    <property type="entry name" value="Beta-prop_DCAF12"/>
</dbReference>
<name>A0A8C2CHG1_CYPCA</name>
<feature type="compositionally biased region" description="Low complexity" evidence="7">
    <location>
        <begin position="1383"/>
        <end position="1407"/>
    </location>
</feature>
<dbReference type="PROSITE" id="PS00633">
    <property type="entry name" value="BROMODOMAIN_1"/>
    <property type="match status" value="1"/>
</dbReference>
<dbReference type="Pfam" id="PF25437">
    <property type="entry name" value="BRWD1_N"/>
    <property type="match status" value="1"/>
</dbReference>
<keyword evidence="2 6" id="KW-0853">WD repeat</keyword>
<feature type="compositionally biased region" description="Basic residues" evidence="7">
    <location>
        <begin position="690"/>
        <end position="705"/>
    </location>
</feature>
<dbReference type="Pfam" id="PF25313">
    <property type="entry name" value="BRWD_AD"/>
    <property type="match status" value="1"/>
</dbReference>
<dbReference type="FunFam" id="2.130.10.10:FF:001135">
    <property type="entry name" value="Bromodomain and WD repeat domain containing 3"/>
    <property type="match status" value="1"/>
</dbReference>
<keyword evidence="1" id="KW-0597">Phosphoprotein</keyword>
<dbReference type="InterPro" id="IPR036322">
    <property type="entry name" value="WD40_repeat_dom_sf"/>
</dbReference>
<dbReference type="Pfam" id="PF23760">
    <property type="entry name" value="Beta-prop_DCAF12"/>
    <property type="match status" value="1"/>
</dbReference>
<dbReference type="InterPro" id="IPR019775">
    <property type="entry name" value="WD40_repeat_CS"/>
</dbReference>
<dbReference type="SUPFAM" id="SSF47370">
    <property type="entry name" value="Bromodomain"/>
    <property type="match status" value="2"/>
</dbReference>
<feature type="domain" description="Bromo" evidence="8">
    <location>
        <begin position="1228"/>
        <end position="1298"/>
    </location>
</feature>
<dbReference type="GO" id="GO:0007010">
    <property type="term" value="P:cytoskeleton organization"/>
    <property type="evidence" value="ECO:0007669"/>
    <property type="project" value="TreeGrafter"/>
</dbReference>
<evidence type="ECO:0000313" key="9">
    <source>
        <dbReference type="Ensembl" id="ENSCCRP00020008985.1"/>
    </source>
</evidence>
<dbReference type="GO" id="GO:0005634">
    <property type="term" value="C:nucleus"/>
    <property type="evidence" value="ECO:0007669"/>
    <property type="project" value="TreeGrafter"/>
</dbReference>
<evidence type="ECO:0000256" key="5">
    <source>
        <dbReference type="PROSITE-ProRule" id="PRU00035"/>
    </source>
</evidence>
<dbReference type="PRINTS" id="PR00503">
    <property type="entry name" value="BROMODOMAIN"/>
</dbReference>
<dbReference type="InterPro" id="IPR057452">
    <property type="entry name" value="BRWD/PHIP_N"/>
</dbReference>
<evidence type="ECO:0000313" key="10">
    <source>
        <dbReference type="Proteomes" id="UP000694701"/>
    </source>
</evidence>
<evidence type="ECO:0000256" key="7">
    <source>
        <dbReference type="SAM" id="MobiDB-lite"/>
    </source>
</evidence>
<feature type="repeat" description="WD" evidence="6">
    <location>
        <begin position="219"/>
        <end position="260"/>
    </location>
</feature>
<dbReference type="Ensembl" id="ENSCCRT00020010028.1">
    <property type="protein sequence ID" value="ENSCCRP00020008985.1"/>
    <property type="gene ID" value="ENSCCRG00020003559.1"/>
</dbReference>
<dbReference type="InterPro" id="IPR036427">
    <property type="entry name" value="Bromodomain-like_sf"/>
</dbReference>
<dbReference type="InterPro" id="IPR018359">
    <property type="entry name" value="Bromodomain_CS"/>
</dbReference>
<evidence type="ECO:0000259" key="8">
    <source>
        <dbReference type="PROSITE" id="PS50014"/>
    </source>
</evidence>
<dbReference type="PROSITE" id="PS00678">
    <property type="entry name" value="WD_REPEATS_1"/>
    <property type="match status" value="1"/>
</dbReference>
<dbReference type="CDD" id="cd00200">
    <property type="entry name" value="WD40"/>
    <property type="match status" value="1"/>
</dbReference>
<dbReference type="FunFam" id="2.130.10.10:FF:000328">
    <property type="entry name" value="Bromodomain and WD repeat domain containing 3"/>
    <property type="match status" value="1"/>
</dbReference>
<evidence type="ECO:0000256" key="6">
    <source>
        <dbReference type="PROSITE-ProRule" id="PRU00221"/>
    </source>
</evidence>
<feature type="compositionally biased region" description="Low complexity" evidence="7">
    <location>
        <begin position="762"/>
        <end position="771"/>
    </location>
</feature>
<dbReference type="PANTHER" id="PTHR16266:SF25">
    <property type="entry name" value="BROMODOMAIN AND WD REPEAT-CONTAINING PROTEIN 3"/>
    <property type="match status" value="1"/>
</dbReference>
<protein>
    <submittedName>
        <fullName evidence="9">Bromodomain and WD repeat domain containing 3</fullName>
    </submittedName>
</protein>
<dbReference type="FunFam" id="1.20.920.10:FF:000008">
    <property type="entry name" value="Bromodomain and WD repeat domain containing 3"/>
    <property type="match status" value="1"/>
</dbReference>
<evidence type="ECO:0000256" key="3">
    <source>
        <dbReference type="ARBA" id="ARBA00022737"/>
    </source>
</evidence>
<feature type="repeat" description="WD" evidence="6">
    <location>
        <begin position="462"/>
        <end position="504"/>
    </location>
</feature>
<dbReference type="InterPro" id="IPR052060">
    <property type="entry name" value="Bromo_WD_repeat"/>
</dbReference>
<dbReference type="Gene3D" id="2.130.10.10">
    <property type="entry name" value="YVTN repeat-like/Quinoprotein amine dehydrogenase"/>
    <property type="match status" value="3"/>
</dbReference>
<dbReference type="GO" id="GO:0006357">
    <property type="term" value="P:regulation of transcription by RNA polymerase II"/>
    <property type="evidence" value="ECO:0007669"/>
    <property type="project" value="TreeGrafter"/>
</dbReference>
<dbReference type="Pfam" id="PF00439">
    <property type="entry name" value="Bromodomain"/>
    <property type="match status" value="2"/>
</dbReference>
<sequence length="1580" mass="178303">MAAEPCSQIEAELYYLIARFLQSGPCQKSAQMLLQELHECEIIPKRWSWDGKQFKRSFEDWVLLNQHIPADYLLRVCEQIGPLIDKHIPPSVPGVHSLLGSGRQSLLRTAQSSSHTAWSGSAVVALHRGRPPEPPLNCAKPPNIVSIMGARQKTGVARFGHALPSCTYQHMKMHRRILGHLSSVYCVAFDRTGQRIFTGSDDCLVKIWATDDGRLLATLRGHAAEISDMTVNFENTLLASASCDKVIRVWCLRTCAPVAVLQGHTASITSIQFSPSALGFSRHLATTGADGMVCFWQWNSLSMKFDDRPVKFMERSRPGVQISCSSFSSGGLFLATGGTDHMIRVYYLGTEMPVKFSDLDSHTDKVVAIQFCNNTDSLRFVSGSRDGTARIWHYQHQEWKSTVLDMTTRLPGSAAFSSDDKSTKLVVTMVAWDRCDRSIITAVSNCLLKVWNSANGQLLHVLSGHDDEVFVLEAHPFDSRILLSAGHDGNIYIWDLSKGLKIRNFFNMIEGQGHGAVFDCKFSVDGQHFACTDSHGHLLIFGFGCSQPYEKIPDQMFFHTDFRPLIRDSNNFVLDEQTQQAPHLMPPPFLVDVDGNPHPPRSQRLVPGRENCKEEQLVPQPLVSMMAILTQSFNTQHCLLIDVMYLCMFRVMEDSRRAKGEVERSFYNIEKKKKSAPTTGSEPLGESVRMLRRPQRRPQQRRHTYQTRSTQERRRSTSVLSYTHNEESVAESDSEVEQEEEQNENSDVSSDGEAQWEKDSSSSDSSSEYSDWTADAGINLQPPKRTTRRLPARVAGSSSSEDEEGTGQGEGDAERTSKRTEKKKKPKQTKQRSVPAGDLEEWLPPSWIMETIPRRSPFVPQMGDELIYFRQGHQAYVRAVSRAKAYSINPQKQPWNRLNLRDQESVKVVGIKYEVGPPTLCCLKLALLDPISGKMTNESFSLKYHDMPDVIDFLVLQQFYNEAKERNWQPGQHFRSIIDDAWWFGSVECQEPFQSDYPDSLFQCYIVRWDNGEREKMSPWDIEPIPEEAPLPEEHGGSVPVTEDELQALLYTPQEGEWGLHTRDDECERVITAIDQLLTLDVAKAFSCPVDLREYPLYCTVVAYLTDLSTIRTRLVHRFYRRISALMWEVRYIEHNARTFNEPQSPIVKAAKTVSSVLLRFIRDQTCTDILDLYDKMKSEFSSEEEEEETVDVDSDTPGTSTGQRKRGVVLDISAWHGQCKELLRRMMASSDSEPFCQPVDLFTYPDYRDIIDTPMDLGTVSETLMGGNYENPIEFAKDVRLIFSNSKAYTPNKKSRIFSMTLSLSAFFENQIISIISDYKSAVQNQRRSQQRLSCSKKLQIDHEIVSSVILYIGGHGLLPNGGRSSRRRGTALPEEGEVSECESTSSSSSSTSASSSSSGTSSSSSESDDSGAEVGGFADGGDHDYSKAPQHKEKGKAAAASIDNTKRKRKEEVQTTPVKRARLANERDEEEEEPEEEPEEEEEEPEEELDEEEESSEEEDDDVISSSTKTSSQRSNQRTPKSGRVNTRNQGRRTVLYNDDSEDEGPTTDPLNLGMSRSGRVRRMTERARVSHLMGWTH</sequence>
<feature type="compositionally biased region" description="Acidic residues" evidence="7">
    <location>
        <begin position="728"/>
        <end position="744"/>
    </location>
</feature>
<evidence type="ECO:0000256" key="4">
    <source>
        <dbReference type="ARBA" id="ARBA00023117"/>
    </source>
</evidence>
<dbReference type="Gene3D" id="1.20.920.10">
    <property type="entry name" value="Bromodomain-like"/>
    <property type="match status" value="2"/>
</dbReference>
<dbReference type="InterPro" id="IPR057451">
    <property type="entry name" value="BRWD/PHIP_AD"/>
</dbReference>
<dbReference type="SMART" id="SM00320">
    <property type="entry name" value="WD40"/>
    <property type="match status" value="8"/>
</dbReference>
<dbReference type="GO" id="GO:0008360">
    <property type="term" value="P:regulation of cell shape"/>
    <property type="evidence" value="ECO:0007669"/>
    <property type="project" value="TreeGrafter"/>
</dbReference>
<organism evidence="9 10">
    <name type="scientific">Cyprinus carpio</name>
    <name type="common">Common carp</name>
    <dbReference type="NCBI Taxonomy" id="7962"/>
    <lineage>
        <taxon>Eukaryota</taxon>
        <taxon>Metazoa</taxon>
        <taxon>Chordata</taxon>
        <taxon>Craniata</taxon>
        <taxon>Vertebrata</taxon>
        <taxon>Euteleostomi</taxon>
        <taxon>Actinopterygii</taxon>
        <taxon>Neopterygii</taxon>
        <taxon>Teleostei</taxon>
        <taxon>Ostariophysi</taxon>
        <taxon>Cypriniformes</taxon>
        <taxon>Cyprinidae</taxon>
        <taxon>Cyprininae</taxon>
        <taxon>Cyprinus</taxon>
    </lineage>
</organism>
<dbReference type="InterPro" id="IPR001680">
    <property type="entry name" value="WD40_rpt"/>
</dbReference>
<dbReference type="InterPro" id="IPR015943">
    <property type="entry name" value="WD40/YVTN_repeat-like_dom_sf"/>
</dbReference>
<proteinExistence type="predicted"/>
<feature type="domain" description="Bromo" evidence="8">
    <location>
        <begin position="1078"/>
        <end position="1148"/>
    </location>
</feature>
<feature type="repeat" description="WD" evidence="6">
    <location>
        <begin position="359"/>
        <end position="402"/>
    </location>
</feature>
<accession>A0A8C2CHG1</accession>
<dbReference type="PROSITE" id="PS50014">
    <property type="entry name" value="BROMODOMAIN_2"/>
    <property type="match status" value="2"/>
</dbReference>
<evidence type="ECO:0000256" key="2">
    <source>
        <dbReference type="ARBA" id="ARBA00022574"/>
    </source>
</evidence>
<feature type="region of interest" description="Disordered" evidence="7">
    <location>
        <begin position="672"/>
        <end position="838"/>
    </location>
</feature>
<feature type="compositionally biased region" description="Acidic residues" evidence="7">
    <location>
        <begin position="1469"/>
        <end position="1505"/>
    </location>
</feature>
<feature type="compositionally biased region" description="Low complexity" evidence="7">
    <location>
        <begin position="1507"/>
        <end position="1521"/>
    </location>
</feature>
<feature type="compositionally biased region" description="Basic and acidic residues" evidence="7">
    <location>
        <begin position="1422"/>
        <end position="1438"/>
    </location>
</feature>
<dbReference type="Proteomes" id="UP000694701">
    <property type="component" value="Unplaced"/>
</dbReference>
<dbReference type="CDD" id="cd05529">
    <property type="entry name" value="Bromo_WDR9_I_like"/>
    <property type="match status" value="1"/>
</dbReference>
<dbReference type="Pfam" id="PF00400">
    <property type="entry name" value="WD40"/>
    <property type="match status" value="4"/>
</dbReference>
<feature type="compositionally biased region" description="Acidic residues" evidence="7">
    <location>
        <begin position="1182"/>
        <end position="1195"/>
    </location>
</feature>
<keyword evidence="4 5" id="KW-0103">Bromodomain</keyword>
<dbReference type="SUPFAM" id="SSF50978">
    <property type="entry name" value="WD40 repeat-like"/>
    <property type="match status" value="1"/>
</dbReference>
<feature type="region of interest" description="Disordered" evidence="7">
    <location>
        <begin position="1361"/>
        <end position="1567"/>
    </location>
</feature>
<dbReference type="PROSITE" id="PS50082">
    <property type="entry name" value="WD_REPEATS_2"/>
    <property type="match status" value="5"/>
</dbReference>
<feature type="repeat" description="WD" evidence="6">
    <location>
        <begin position="177"/>
        <end position="218"/>
    </location>
</feature>
<feature type="compositionally biased region" description="Basic residues" evidence="7">
    <location>
        <begin position="820"/>
        <end position="830"/>
    </location>
</feature>
<feature type="region of interest" description="Disordered" evidence="7">
    <location>
        <begin position="1181"/>
        <end position="1204"/>
    </location>
</feature>
<dbReference type="FunFam" id="2.130.10.10:FF:000222">
    <property type="entry name" value="Bromodomain and WD repeat domain containing 3"/>
    <property type="match status" value="1"/>
</dbReference>
<reference evidence="9" key="1">
    <citation type="submission" date="2025-08" db="UniProtKB">
        <authorList>
            <consortium name="Ensembl"/>
        </authorList>
    </citation>
    <scope>IDENTIFICATION</scope>
</reference>
<dbReference type="SMART" id="SM00297">
    <property type="entry name" value="BROMO"/>
    <property type="match status" value="2"/>
</dbReference>
<dbReference type="PANTHER" id="PTHR16266">
    <property type="entry name" value="WD REPEAT DOMAIN 9"/>
    <property type="match status" value="1"/>
</dbReference>
<dbReference type="FunFam" id="1.20.920.10:FF:000066">
    <property type="entry name" value="Transcription initiation factor TFIID subunit 1"/>
    <property type="match status" value="1"/>
</dbReference>
<dbReference type="PROSITE" id="PS50294">
    <property type="entry name" value="WD_REPEATS_REGION"/>
    <property type="match status" value="5"/>
</dbReference>
<evidence type="ECO:0000256" key="1">
    <source>
        <dbReference type="ARBA" id="ARBA00022553"/>
    </source>
</evidence>
<feature type="repeat" description="WD" evidence="6">
    <location>
        <begin position="261"/>
        <end position="297"/>
    </location>
</feature>
<dbReference type="InterPro" id="IPR001487">
    <property type="entry name" value="Bromodomain"/>
</dbReference>